<reference evidence="2" key="1">
    <citation type="submission" date="2022-11" db="UniProtKB">
        <authorList>
            <consortium name="WormBaseParasite"/>
        </authorList>
    </citation>
    <scope>IDENTIFICATION</scope>
</reference>
<protein>
    <submittedName>
        <fullName evidence="2">G-protein coupled receptors family 1 profile domain-containing protein</fullName>
    </submittedName>
</protein>
<dbReference type="WBParaSite" id="PS1159_v2.g15929.t1">
    <property type="protein sequence ID" value="PS1159_v2.g15929.t1"/>
    <property type="gene ID" value="PS1159_v2.g15929"/>
</dbReference>
<sequence>MTWMIKLARYNETTASTFGIILNLLLIYIVCTVKSKVGNISRILLQNCFLDITLAVATFLAGVHPFIINRIYYIVIGSWLNVYGFECASFLIAFYGASVMLSIQALPVPFYVRYQILCNIRISRHLSHHTNTFKQTKIPNKQLHRTLIAQAFGPLIVGNGPIFLLIVMIFVGIENNNASIALSSMFGYVGVVNPLAALIIISPYRNHITQIFKIRRTASVHASAIVSIPNTNSVARSMPNILLPH</sequence>
<dbReference type="Proteomes" id="UP000887580">
    <property type="component" value="Unplaced"/>
</dbReference>
<evidence type="ECO:0000313" key="1">
    <source>
        <dbReference type="Proteomes" id="UP000887580"/>
    </source>
</evidence>
<accession>A0AC35FC57</accession>
<proteinExistence type="predicted"/>
<name>A0AC35FC57_9BILA</name>
<evidence type="ECO:0000313" key="2">
    <source>
        <dbReference type="WBParaSite" id="PS1159_v2.g15929.t1"/>
    </source>
</evidence>
<organism evidence="1 2">
    <name type="scientific">Panagrolaimus sp. PS1159</name>
    <dbReference type="NCBI Taxonomy" id="55785"/>
    <lineage>
        <taxon>Eukaryota</taxon>
        <taxon>Metazoa</taxon>
        <taxon>Ecdysozoa</taxon>
        <taxon>Nematoda</taxon>
        <taxon>Chromadorea</taxon>
        <taxon>Rhabditida</taxon>
        <taxon>Tylenchina</taxon>
        <taxon>Panagrolaimomorpha</taxon>
        <taxon>Panagrolaimoidea</taxon>
        <taxon>Panagrolaimidae</taxon>
        <taxon>Panagrolaimus</taxon>
    </lineage>
</organism>